<feature type="compositionally biased region" description="Polar residues" evidence="8">
    <location>
        <begin position="181"/>
        <end position="194"/>
    </location>
</feature>
<dbReference type="AlphaFoldDB" id="A0A2G8S7E0"/>
<dbReference type="Proteomes" id="UP000230002">
    <property type="component" value="Unassembled WGS sequence"/>
</dbReference>
<sequence length="399" mass="43748">MSDPAFAQFYPQSAAFEPQAYHSKLDPAAHPTIALDGTENQKPSFDFFSYSQPGLDVVAPHPDQFELELDNSLAAFDAELSLIPIDATDFTFYRGETPTFGPPSTFTVSSESVSGYDSAYNDNISSRSESFYNFNAQSPTSNYTSSVYSLTQEQLDMEFQRMAMPTHDDPNSFGALPASPSIRSSPGSVPNISHYSPPYSSPRGSFSDYEPAQPQQVRLGSSAASDYYPSAHVQLNKYGPRVVQAQAPQARSTASVSPQLAAMSHPSAVSHPSLTAQRAKIETMHDDPKRKYQCPTCPRAFARAYNLKTHIQTHDPNRLKPYACHHKSCGRSFSRKHDLTRHMVSIHRAESVTALQAATAASSPRAIGVDSGRRAWCEQCGRGWVGKGKEKGCECNDVK</sequence>
<evidence type="ECO:0000256" key="5">
    <source>
        <dbReference type="ARBA" id="ARBA00022833"/>
    </source>
</evidence>
<dbReference type="InterPro" id="IPR036236">
    <property type="entry name" value="Znf_C2H2_sf"/>
</dbReference>
<dbReference type="STRING" id="1077348.A0A2G8S7E0"/>
<dbReference type="InterPro" id="IPR013087">
    <property type="entry name" value="Znf_C2H2_type"/>
</dbReference>
<dbReference type="GO" id="GO:0005634">
    <property type="term" value="C:nucleus"/>
    <property type="evidence" value="ECO:0007669"/>
    <property type="project" value="UniProtKB-SubCell"/>
</dbReference>
<evidence type="ECO:0000256" key="8">
    <source>
        <dbReference type="SAM" id="MobiDB-lite"/>
    </source>
</evidence>
<organism evidence="10 11">
    <name type="scientific">Ganoderma sinense ZZ0214-1</name>
    <dbReference type="NCBI Taxonomy" id="1077348"/>
    <lineage>
        <taxon>Eukaryota</taxon>
        <taxon>Fungi</taxon>
        <taxon>Dikarya</taxon>
        <taxon>Basidiomycota</taxon>
        <taxon>Agaricomycotina</taxon>
        <taxon>Agaricomycetes</taxon>
        <taxon>Polyporales</taxon>
        <taxon>Polyporaceae</taxon>
        <taxon>Ganoderma</taxon>
    </lineage>
</organism>
<dbReference type="OrthoDB" id="8117402at2759"/>
<dbReference type="InterPro" id="IPR050331">
    <property type="entry name" value="Zinc_finger"/>
</dbReference>
<dbReference type="PANTHER" id="PTHR16515">
    <property type="entry name" value="PR DOMAIN ZINC FINGER PROTEIN"/>
    <property type="match status" value="1"/>
</dbReference>
<keyword evidence="2" id="KW-0479">Metal-binding</keyword>
<evidence type="ECO:0000313" key="10">
    <source>
        <dbReference type="EMBL" id="PIL29647.1"/>
    </source>
</evidence>
<evidence type="ECO:0000256" key="1">
    <source>
        <dbReference type="ARBA" id="ARBA00004123"/>
    </source>
</evidence>
<evidence type="ECO:0000256" key="6">
    <source>
        <dbReference type="ARBA" id="ARBA00023242"/>
    </source>
</evidence>
<gene>
    <name evidence="10" type="ORF">GSI_08284</name>
</gene>
<reference evidence="10 11" key="1">
    <citation type="journal article" date="2015" name="Sci. Rep.">
        <title>Chromosome-level genome map provides insights into diverse defense mechanisms in the medicinal fungus Ganoderma sinense.</title>
        <authorList>
            <person name="Zhu Y."/>
            <person name="Xu J."/>
            <person name="Sun C."/>
            <person name="Zhou S."/>
            <person name="Xu H."/>
            <person name="Nelson D.R."/>
            <person name="Qian J."/>
            <person name="Song J."/>
            <person name="Luo H."/>
            <person name="Xiang L."/>
            <person name="Li Y."/>
            <person name="Xu Z."/>
            <person name="Ji A."/>
            <person name="Wang L."/>
            <person name="Lu S."/>
            <person name="Hayward A."/>
            <person name="Sun W."/>
            <person name="Li X."/>
            <person name="Schwartz D.C."/>
            <person name="Wang Y."/>
            <person name="Chen S."/>
        </authorList>
    </citation>
    <scope>NUCLEOTIDE SEQUENCE [LARGE SCALE GENOMIC DNA]</scope>
    <source>
        <strain evidence="10 11">ZZ0214-1</strain>
    </source>
</reference>
<feature type="domain" description="C2H2-type" evidence="9">
    <location>
        <begin position="292"/>
        <end position="319"/>
    </location>
</feature>
<feature type="region of interest" description="Disordered" evidence="8">
    <location>
        <begin position="164"/>
        <end position="216"/>
    </location>
</feature>
<evidence type="ECO:0000259" key="9">
    <source>
        <dbReference type="PROSITE" id="PS50157"/>
    </source>
</evidence>
<comment type="caution">
    <text evidence="10">The sequence shown here is derived from an EMBL/GenBank/DDBJ whole genome shotgun (WGS) entry which is preliminary data.</text>
</comment>
<dbReference type="Gene3D" id="3.30.160.60">
    <property type="entry name" value="Classic Zinc Finger"/>
    <property type="match status" value="2"/>
</dbReference>
<dbReference type="SMART" id="SM00355">
    <property type="entry name" value="ZnF_C2H2"/>
    <property type="match status" value="2"/>
</dbReference>
<accession>A0A2G8S7E0</accession>
<dbReference type="EMBL" id="AYKW01000020">
    <property type="protein sequence ID" value="PIL29647.1"/>
    <property type="molecule type" value="Genomic_DNA"/>
</dbReference>
<feature type="domain" description="C2H2-type" evidence="9">
    <location>
        <begin position="322"/>
        <end position="352"/>
    </location>
</feature>
<comment type="subcellular location">
    <subcellularLocation>
        <location evidence="1">Nucleus</location>
    </subcellularLocation>
</comment>
<keyword evidence="3" id="KW-0677">Repeat</keyword>
<keyword evidence="4 7" id="KW-0863">Zinc-finger</keyword>
<dbReference type="PANTHER" id="PTHR16515:SF49">
    <property type="entry name" value="GASTRULA ZINC FINGER PROTEIN XLCGF49.1-LIKE-RELATED"/>
    <property type="match status" value="1"/>
</dbReference>
<keyword evidence="5" id="KW-0862">Zinc</keyword>
<evidence type="ECO:0000256" key="4">
    <source>
        <dbReference type="ARBA" id="ARBA00022771"/>
    </source>
</evidence>
<keyword evidence="6" id="KW-0539">Nucleus</keyword>
<dbReference type="PROSITE" id="PS50157">
    <property type="entry name" value="ZINC_FINGER_C2H2_2"/>
    <property type="match status" value="2"/>
</dbReference>
<evidence type="ECO:0000256" key="7">
    <source>
        <dbReference type="PROSITE-ProRule" id="PRU00042"/>
    </source>
</evidence>
<dbReference type="Pfam" id="PF00096">
    <property type="entry name" value="zf-C2H2"/>
    <property type="match status" value="2"/>
</dbReference>
<proteinExistence type="predicted"/>
<protein>
    <submittedName>
        <fullName evidence="10">Transcription factor</fullName>
    </submittedName>
</protein>
<name>A0A2G8S7E0_9APHY</name>
<dbReference type="GO" id="GO:0008270">
    <property type="term" value="F:zinc ion binding"/>
    <property type="evidence" value="ECO:0007669"/>
    <property type="project" value="UniProtKB-KW"/>
</dbReference>
<dbReference type="SUPFAM" id="SSF57667">
    <property type="entry name" value="beta-beta-alpha zinc fingers"/>
    <property type="match status" value="1"/>
</dbReference>
<keyword evidence="11" id="KW-1185">Reference proteome</keyword>
<dbReference type="GO" id="GO:0010468">
    <property type="term" value="P:regulation of gene expression"/>
    <property type="evidence" value="ECO:0007669"/>
    <property type="project" value="TreeGrafter"/>
</dbReference>
<dbReference type="PROSITE" id="PS00028">
    <property type="entry name" value="ZINC_FINGER_C2H2_1"/>
    <property type="match status" value="2"/>
</dbReference>
<evidence type="ECO:0000313" key="11">
    <source>
        <dbReference type="Proteomes" id="UP000230002"/>
    </source>
</evidence>
<evidence type="ECO:0000256" key="3">
    <source>
        <dbReference type="ARBA" id="ARBA00022737"/>
    </source>
</evidence>
<evidence type="ECO:0000256" key="2">
    <source>
        <dbReference type="ARBA" id="ARBA00022723"/>
    </source>
</evidence>